<feature type="compositionally biased region" description="Basic and acidic residues" evidence="1">
    <location>
        <begin position="1"/>
        <end position="20"/>
    </location>
</feature>
<dbReference type="SUPFAM" id="SSF88874">
    <property type="entry name" value="Receptor-binding domain of short tail fibre protein gp12"/>
    <property type="match status" value="1"/>
</dbReference>
<protein>
    <recommendedName>
        <fullName evidence="4">Phage tail collar domain-containing protein</fullName>
    </recommendedName>
</protein>
<sequence length="551" mass="58308">MAKKNRDDLKGRFKDGDKPTQSDFENLMDSYINQLDDGISQPEGNDVPLKVNAMPANAKVLDFADEHGAIEWGVSTANGLTIKDNMNENRLFIKQTTGEVGVSTASPSARLHVARSVQGDNGVKIDGPVSVELTSTELLTVKPNNLINPVLSVDEQGKLATKGNIETESDLVVSGSAVINSNSMLKGTLDVEQPVTFDQTLAVKEAVSLEKSVDIGETLTVTGSTTINNTLTVASSTTLGNFDSDLTTIKGKLVSANSSGNIEIEDSVNISESLTVADAVDLNSNLTVDGLLLAKRNATFEKNITAQSVSASNLTIDESTTLNGEVSIDDNLAVLGDLSVTGAVNLTHSLQLQDGTTVSEFSTDNTLADNSDSAVPTEKAVKTYVDTKDSNMRTYIDERLPAGVIVMWSGASDTIPIGWAICDGSNGTPNLQDRFIVGAGSSYQVEDKGGENTVTLTANQSGLPSHRHSGSTSEDGTHTHTVTIPMDDTAGGSLIFGGEKSTGKETSNTYTTSSDGAHTHTVTTTYESQNAAEAHENRPPYYALYYIIKVI</sequence>
<dbReference type="InterPro" id="IPR011004">
    <property type="entry name" value="Trimer_LpxA-like_sf"/>
</dbReference>
<accession>A0ABT5U6X7</accession>
<feature type="compositionally biased region" description="Polar residues" evidence="1">
    <location>
        <begin position="504"/>
        <end position="519"/>
    </location>
</feature>
<dbReference type="RefSeq" id="WP_274688475.1">
    <property type="nucleotide sequence ID" value="NZ_JAPMOU010000009.1"/>
</dbReference>
<name>A0ABT5U6X7_9GAMM</name>
<feature type="region of interest" description="Disordered" evidence="1">
    <location>
        <begin position="495"/>
        <end position="519"/>
    </location>
</feature>
<comment type="caution">
    <text evidence="2">The sequence shown here is derived from an EMBL/GenBank/DDBJ whole genome shotgun (WGS) entry which is preliminary data.</text>
</comment>
<evidence type="ECO:0000256" key="1">
    <source>
        <dbReference type="SAM" id="MobiDB-lite"/>
    </source>
</evidence>
<evidence type="ECO:0000313" key="2">
    <source>
        <dbReference type="EMBL" id="MDE1462116.1"/>
    </source>
</evidence>
<feature type="region of interest" description="Disordered" evidence="1">
    <location>
        <begin position="459"/>
        <end position="479"/>
    </location>
</feature>
<dbReference type="EMBL" id="JAPMOU010000009">
    <property type="protein sequence ID" value="MDE1462116.1"/>
    <property type="molecule type" value="Genomic_DNA"/>
</dbReference>
<organism evidence="2 3">
    <name type="scientific">Spartinivicinus poritis</name>
    <dbReference type="NCBI Taxonomy" id="2994640"/>
    <lineage>
        <taxon>Bacteria</taxon>
        <taxon>Pseudomonadati</taxon>
        <taxon>Pseudomonadota</taxon>
        <taxon>Gammaproteobacteria</taxon>
        <taxon>Oceanospirillales</taxon>
        <taxon>Zooshikellaceae</taxon>
        <taxon>Spartinivicinus</taxon>
    </lineage>
</organism>
<keyword evidence="3" id="KW-1185">Reference proteome</keyword>
<feature type="region of interest" description="Disordered" evidence="1">
    <location>
        <begin position="1"/>
        <end position="23"/>
    </location>
</feature>
<dbReference type="SUPFAM" id="SSF51161">
    <property type="entry name" value="Trimeric LpxA-like enzymes"/>
    <property type="match status" value="1"/>
</dbReference>
<dbReference type="CDD" id="cd22641">
    <property type="entry name" value="C24-like"/>
    <property type="match status" value="1"/>
</dbReference>
<dbReference type="Proteomes" id="UP001528823">
    <property type="component" value="Unassembled WGS sequence"/>
</dbReference>
<proteinExistence type="predicted"/>
<gene>
    <name evidence="2" type="ORF">ORQ98_09040</name>
</gene>
<feature type="compositionally biased region" description="Polar residues" evidence="1">
    <location>
        <begin position="470"/>
        <end position="479"/>
    </location>
</feature>
<dbReference type="Gene3D" id="2.160.10.10">
    <property type="entry name" value="Hexapeptide repeat proteins"/>
    <property type="match status" value="1"/>
</dbReference>
<evidence type="ECO:0008006" key="4">
    <source>
        <dbReference type="Google" id="ProtNLM"/>
    </source>
</evidence>
<reference evidence="2 3" key="1">
    <citation type="submission" date="2022-11" db="EMBL/GenBank/DDBJ databases">
        <title>Spartinivicinus poritis sp. nov., isolated from scleractinian coral Porites lutea.</title>
        <authorList>
            <person name="Zhang G."/>
            <person name="Cai L."/>
            <person name="Wei Q."/>
        </authorList>
    </citation>
    <scope>NUCLEOTIDE SEQUENCE [LARGE SCALE GENOMIC DNA]</scope>
    <source>
        <strain evidence="2 3">A2-2</strain>
    </source>
</reference>
<evidence type="ECO:0000313" key="3">
    <source>
        <dbReference type="Proteomes" id="UP001528823"/>
    </source>
</evidence>